<dbReference type="InterPro" id="IPR001650">
    <property type="entry name" value="Helicase_C-like"/>
</dbReference>
<organism evidence="2 3">
    <name type="scientific">Cypionkella sinensis</name>
    <dbReference type="NCBI Taxonomy" id="1756043"/>
    <lineage>
        <taxon>Bacteria</taxon>
        <taxon>Pseudomonadati</taxon>
        <taxon>Pseudomonadota</taxon>
        <taxon>Alphaproteobacteria</taxon>
        <taxon>Rhodobacterales</taxon>
        <taxon>Paracoccaceae</taxon>
        <taxon>Cypionkella</taxon>
    </lineage>
</organism>
<keyword evidence="3" id="KW-1185">Reference proteome</keyword>
<keyword evidence="2" id="KW-0378">Hydrolase</keyword>
<name>A0ABV7J903_9RHOB</name>
<dbReference type="SUPFAM" id="SSF52540">
    <property type="entry name" value="P-loop containing nucleoside triphosphate hydrolases"/>
    <property type="match status" value="2"/>
</dbReference>
<protein>
    <submittedName>
        <fullName evidence="2">Helicase-related protein</fullName>
    </submittedName>
</protein>
<sequence>MRDDTARQLIVNRLHEDLIGPLDGAHETFTDRPTDRYLTGMLFPPRTAIAQIENDDAEAAGVDSDTSVQDAASPFSSALRPSSAGMSFAVMALGDRPAAVDVFISAGVYVAADAAVGKGKATTKGESKAAGQARVWHRAEVSFEDTLPIGEIASKGGVLRMDGAKLGISGMELYIRAAQIAGGPVLVTLAVSNLHPISSGTDPDEQVFFQVELIARPAPGTRFCEKPASWRQVDVEDDDLAAAALIYRDVRDYVVGHTCAARFVEEGGEVTELATDWLPTAIVRKPRETGDPIFDALTKAGQGEGQDGPLDAKWLSEAPADQMLAGLAQLVTLYETWIDAEGVKGRALRDPALRARFLVHAATCRATAGRIRAGIALLGHDPHALAAFRLANRAMWLQDRWKKDRQDRKDRLTWRPFQLAFVLLTLCSASSGTDPDREVMDLLWFPTGGGKTEAYLLLTAYVIFLRRLRAAGGPEGAGVTVFMRYTLRLLTIQQFQRAAAVILACDLLRRSPDLTGAIQLPGHFATDEPIAIGLWVGADSVPNRLDEAIEALTRESLGDQPASNPRRLIRCPQCNGLLHWAANDAKTDLQVTCRSARCSLAGAPLPVVTVDDLIYQRLPALMIGTADKYAQLAREPRTGKLFGLDTNHAPPDLIIQDELHLISGPLGTISGLYEIAIDELCSHQGNRPKVIGSTATIRRAETQIRALFDRKAAQFPPPGLDHGNSGFAATDESDPGRLYVGVTTTGRSAKFTLQAVMASLMQAAANSQIPAAQADGYWTLVAYFNALRELGGALTLARDDVGRSIKQYAQRRPDEDERELPPPVELTSRISASQINEILDRLDQPRGHADCVSMVLASNMISVGVDVARLGVMVVNGQPKTIAEYIQATSRVGRAAIPGLVVSICNANKPRDRSRYESFQNWHRALYRDVEATGVTPFAERARERALHAAFVICARHLIPELRHSPSGAMAVRPELEEILGRIVARARSVQQSPAETAGAEGELRTFLDLWVNRPDLTEYWDKWKNSLLTSAEEVQDKSRTAGLLPRPTPNSLRSVEASTAFALRDY</sequence>
<dbReference type="Gene3D" id="3.40.50.300">
    <property type="entry name" value="P-loop containing nucleotide triphosphate hydrolases"/>
    <property type="match status" value="1"/>
</dbReference>
<dbReference type="EMBL" id="JBHRTO010000003">
    <property type="protein sequence ID" value="MFC3183247.1"/>
    <property type="molecule type" value="Genomic_DNA"/>
</dbReference>
<gene>
    <name evidence="2" type="ORF">ACFOGH_19790</name>
</gene>
<comment type="caution">
    <text evidence="2">The sequence shown here is derived from an EMBL/GenBank/DDBJ whole genome shotgun (WGS) entry which is preliminary data.</text>
</comment>
<dbReference type="Pfam" id="PF00271">
    <property type="entry name" value="Helicase_C"/>
    <property type="match status" value="1"/>
</dbReference>
<dbReference type="InterPro" id="IPR027417">
    <property type="entry name" value="P-loop_NTPase"/>
</dbReference>
<dbReference type="GO" id="GO:0004386">
    <property type="term" value="F:helicase activity"/>
    <property type="evidence" value="ECO:0007669"/>
    <property type="project" value="UniProtKB-KW"/>
</dbReference>
<dbReference type="SMART" id="SM00490">
    <property type="entry name" value="HELICc"/>
    <property type="match status" value="1"/>
</dbReference>
<evidence type="ECO:0000259" key="1">
    <source>
        <dbReference type="PROSITE" id="PS51194"/>
    </source>
</evidence>
<keyword evidence="2" id="KW-0347">Helicase</keyword>
<dbReference type="RefSeq" id="WP_380074932.1">
    <property type="nucleotide sequence ID" value="NZ_JBHRTO010000003.1"/>
</dbReference>
<keyword evidence="2" id="KW-0547">Nucleotide-binding</keyword>
<evidence type="ECO:0000313" key="3">
    <source>
        <dbReference type="Proteomes" id="UP001595547"/>
    </source>
</evidence>
<feature type="domain" description="Helicase C-terminal" evidence="1">
    <location>
        <begin position="779"/>
        <end position="944"/>
    </location>
</feature>
<dbReference type="CDD" id="cd18785">
    <property type="entry name" value="SF2_C"/>
    <property type="match status" value="1"/>
</dbReference>
<keyword evidence="2" id="KW-0067">ATP-binding</keyword>
<dbReference type="Proteomes" id="UP001595547">
    <property type="component" value="Unassembled WGS sequence"/>
</dbReference>
<accession>A0ABV7J903</accession>
<evidence type="ECO:0000313" key="2">
    <source>
        <dbReference type="EMBL" id="MFC3183247.1"/>
    </source>
</evidence>
<dbReference type="PROSITE" id="PS51194">
    <property type="entry name" value="HELICASE_CTER"/>
    <property type="match status" value="1"/>
</dbReference>
<proteinExistence type="predicted"/>
<reference evidence="3" key="1">
    <citation type="journal article" date="2019" name="Int. J. Syst. Evol. Microbiol.">
        <title>The Global Catalogue of Microorganisms (GCM) 10K type strain sequencing project: providing services to taxonomists for standard genome sequencing and annotation.</title>
        <authorList>
            <consortium name="The Broad Institute Genomics Platform"/>
            <consortium name="The Broad Institute Genome Sequencing Center for Infectious Disease"/>
            <person name="Wu L."/>
            <person name="Ma J."/>
        </authorList>
    </citation>
    <scope>NUCLEOTIDE SEQUENCE [LARGE SCALE GENOMIC DNA]</scope>
    <source>
        <strain evidence="3">KCTC 52039</strain>
    </source>
</reference>